<dbReference type="AlphaFoldDB" id="A0AAE0KRQ8"/>
<dbReference type="Proteomes" id="UP001190700">
    <property type="component" value="Unassembled WGS sequence"/>
</dbReference>
<protein>
    <recommendedName>
        <fullName evidence="4">Reverse transcriptase domain-containing protein</fullName>
    </recommendedName>
</protein>
<organism evidence="2 3">
    <name type="scientific">Cymbomonas tetramitiformis</name>
    <dbReference type="NCBI Taxonomy" id="36881"/>
    <lineage>
        <taxon>Eukaryota</taxon>
        <taxon>Viridiplantae</taxon>
        <taxon>Chlorophyta</taxon>
        <taxon>Pyramimonadophyceae</taxon>
        <taxon>Pyramimonadales</taxon>
        <taxon>Pyramimonadaceae</taxon>
        <taxon>Cymbomonas</taxon>
    </lineage>
</organism>
<dbReference type="Gene3D" id="3.10.10.10">
    <property type="entry name" value="HIV Type 1 Reverse Transcriptase, subunit A, domain 1"/>
    <property type="match status" value="1"/>
</dbReference>
<proteinExistence type="predicted"/>
<gene>
    <name evidence="2" type="ORF">CYMTET_32628</name>
</gene>
<comment type="caution">
    <text evidence="2">The sequence shown here is derived from an EMBL/GenBank/DDBJ whole genome shotgun (WGS) entry which is preliminary data.</text>
</comment>
<dbReference type="PANTHER" id="PTHR33050">
    <property type="entry name" value="REVERSE TRANSCRIPTASE DOMAIN-CONTAINING PROTEIN"/>
    <property type="match status" value="1"/>
</dbReference>
<dbReference type="SUPFAM" id="SSF56672">
    <property type="entry name" value="DNA/RNA polymerases"/>
    <property type="match status" value="1"/>
</dbReference>
<evidence type="ECO:0008006" key="4">
    <source>
        <dbReference type="Google" id="ProtNLM"/>
    </source>
</evidence>
<dbReference type="InterPro" id="IPR052055">
    <property type="entry name" value="Hepadnavirus_pol/RT"/>
</dbReference>
<name>A0AAE0KRQ8_9CHLO</name>
<sequence>MATGSKRFGVDPLQATRPAKMKLLVHLCPELEAEDPDTLVGPRVTLELLQARVFLLKKTLTDWQHFVALVDPTFITTDFHGLGGGHATADDEPHWELGLDGKSRLHLKTKCKTIEEWEQAVLHIAIGCPSKEQGRVLLSFHAWFKLRASQFGFTIMLEFYDFLMKLIGDDRADMSEHRVHIMWQEFQLLKSREGTNIYTPSVRAHSNPKAPKAPRVEASPKPVTALKYKEGFLPVSGRTPQVPRRSSQDDAQVKVLRRASPVRVALPAGGAGVMPVPDAHSFPKEFVSELWDAGASVPDMTANACRMAAAFETDPDKVFLGVSAVGVVAKERKGILKFRPVWDHSRPEDVGVNSRIDLEKEKFASIKDAYALLRLGLWMAKLDHTAVYRSVPVAAMYWIAHVFEWHEVVLADTRAPFGNSAMPGIFMRFTRGIVRWMKAQGASIVGYLDDFLLVGSKKVVPEFLMLLREFVVFPGLEVSKLLAL</sequence>
<dbReference type="PANTHER" id="PTHR33050:SF7">
    <property type="entry name" value="RIBONUCLEASE H"/>
    <property type="match status" value="1"/>
</dbReference>
<accession>A0AAE0KRQ8</accession>
<feature type="region of interest" description="Disordered" evidence="1">
    <location>
        <begin position="200"/>
        <end position="220"/>
    </location>
</feature>
<evidence type="ECO:0000313" key="3">
    <source>
        <dbReference type="Proteomes" id="UP001190700"/>
    </source>
</evidence>
<keyword evidence="3" id="KW-1185">Reference proteome</keyword>
<dbReference type="EMBL" id="LGRX02019617">
    <property type="protein sequence ID" value="KAK3258317.1"/>
    <property type="molecule type" value="Genomic_DNA"/>
</dbReference>
<reference evidence="2 3" key="1">
    <citation type="journal article" date="2015" name="Genome Biol. Evol.">
        <title>Comparative Genomics of a Bacterivorous Green Alga Reveals Evolutionary Causalities and Consequences of Phago-Mixotrophic Mode of Nutrition.</title>
        <authorList>
            <person name="Burns J.A."/>
            <person name="Paasch A."/>
            <person name="Narechania A."/>
            <person name="Kim E."/>
        </authorList>
    </citation>
    <scope>NUCLEOTIDE SEQUENCE [LARGE SCALE GENOMIC DNA]</scope>
    <source>
        <strain evidence="2 3">PLY_AMNH</strain>
    </source>
</reference>
<evidence type="ECO:0000313" key="2">
    <source>
        <dbReference type="EMBL" id="KAK3258317.1"/>
    </source>
</evidence>
<dbReference type="InterPro" id="IPR043128">
    <property type="entry name" value="Rev_trsase/Diguanyl_cyclase"/>
</dbReference>
<dbReference type="Gene3D" id="3.30.70.270">
    <property type="match status" value="1"/>
</dbReference>
<dbReference type="InterPro" id="IPR043502">
    <property type="entry name" value="DNA/RNA_pol_sf"/>
</dbReference>
<evidence type="ECO:0000256" key="1">
    <source>
        <dbReference type="SAM" id="MobiDB-lite"/>
    </source>
</evidence>